<comment type="similarity">
    <text evidence="4 14">Belongs to the cytochrome P450 family.</text>
</comment>
<evidence type="ECO:0000256" key="6">
    <source>
        <dbReference type="ARBA" id="ARBA00022723"/>
    </source>
</evidence>
<comment type="subcellular location">
    <subcellularLocation>
        <location evidence="3">Endoplasmic reticulum membrane</location>
        <topology evidence="3">Peripheral membrane protein</topology>
    </subcellularLocation>
    <subcellularLocation>
        <location evidence="2">Microsome membrane</location>
        <topology evidence="2">Peripheral membrane protein</topology>
    </subcellularLocation>
</comment>
<protein>
    <recommendedName>
        <fullName evidence="17">Cytochrome P450</fullName>
    </recommendedName>
</protein>
<keyword evidence="7" id="KW-0256">Endoplasmic reticulum</keyword>
<keyword evidence="16" id="KW-1185">Reference proteome</keyword>
<dbReference type="InterPro" id="IPR050476">
    <property type="entry name" value="Insect_CytP450_Detox"/>
</dbReference>
<evidence type="ECO:0000256" key="4">
    <source>
        <dbReference type="ARBA" id="ARBA00010617"/>
    </source>
</evidence>
<evidence type="ECO:0000256" key="12">
    <source>
        <dbReference type="ARBA" id="ARBA00023136"/>
    </source>
</evidence>
<evidence type="ECO:0000256" key="2">
    <source>
        <dbReference type="ARBA" id="ARBA00004174"/>
    </source>
</evidence>
<reference evidence="15" key="2">
    <citation type="submission" date="2022-10" db="EMBL/GenBank/DDBJ databases">
        <authorList>
            <consortium name="ENA_rothamsted_submissions"/>
            <consortium name="culmorum"/>
            <person name="King R."/>
        </authorList>
    </citation>
    <scope>NUCLEOTIDE SEQUENCE</scope>
</reference>
<evidence type="ECO:0000313" key="16">
    <source>
        <dbReference type="Proteomes" id="UP001153620"/>
    </source>
</evidence>
<keyword evidence="11 14" id="KW-0503">Monooxygenase</keyword>
<dbReference type="PRINTS" id="PR00463">
    <property type="entry name" value="EP450I"/>
</dbReference>
<evidence type="ECO:0000256" key="11">
    <source>
        <dbReference type="ARBA" id="ARBA00023033"/>
    </source>
</evidence>
<dbReference type="PRINTS" id="PR00385">
    <property type="entry name" value="P450"/>
</dbReference>
<dbReference type="InterPro" id="IPR017972">
    <property type="entry name" value="Cyt_P450_CS"/>
</dbReference>
<keyword evidence="6 13" id="KW-0479">Metal-binding</keyword>
<gene>
    <name evidence="15" type="ORF">CHIRRI_LOCUS9190</name>
</gene>
<evidence type="ECO:0000256" key="7">
    <source>
        <dbReference type="ARBA" id="ARBA00022824"/>
    </source>
</evidence>
<keyword evidence="5 13" id="KW-0349">Heme</keyword>
<accession>A0A9N9RYQ6</accession>
<dbReference type="PANTHER" id="PTHR24292">
    <property type="entry name" value="CYTOCHROME P450"/>
    <property type="match status" value="1"/>
</dbReference>
<comment type="cofactor">
    <cofactor evidence="1 13">
        <name>heme</name>
        <dbReference type="ChEBI" id="CHEBI:30413"/>
    </cofactor>
</comment>
<dbReference type="EMBL" id="OU895879">
    <property type="protein sequence ID" value="CAG9806330.1"/>
    <property type="molecule type" value="Genomic_DNA"/>
</dbReference>
<keyword evidence="9 14" id="KW-0560">Oxidoreductase</keyword>
<dbReference type="InterPro" id="IPR002401">
    <property type="entry name" value="Cyt_P450_E_grp-I"/>
</dbReference>
<dbReference type="GO" id="GO:0005506">
    <property type="term" value="F:iron ion binding"/>
    <property type="evidence" value="ECO:0007669"/>
    <property type="project" value="InterPro"/>
</dbReference>
<evidence type="ECO:0000256" key="9">
    <source>
        <dbReference type="ARBA" id="ARBA00023002"/>
    </source>
</evidence>
<organism evidence="15 16">
    <name type="scientific">Chironomus riparius</name>
    <dbReference type="NCBI Taxonomy" id="315576"/>
    <lineage>
        <taxon>Eukaryota</taxon>
        <taxon>Metazoa</taxon>
        <taxon>Ecdysozoa</taxon>
        <taxon>Arthropoda</taxon>
        <taxon>Hexapoda</taxon>
        <taxon>Insecta</taxon>
        <taxon>Pterygota</taxon>
        <taxon>Neoptera</taxon>
        <taxon>Endopterygota</taxon>
        <taxon>Diptera</taxon>
        <taxon>Nematocera</taxon>
        <taxon>Chironomoidea</taxon>
        <taxon>Chironomidae</taxon>
        <taxon>Chironominae</taxon>
        <taxon>Chironomus</taxon>
    </lineage>
</organism>
<dbReference type="PROSITE" id="PS00086">
    <property type="entry name" value="CYTOCHROME_P450"/>
    <property type="match status" value="1"/>
</dbReference>
<evidence type="ECO:0008006" key="17">
    <source>
        <dbReference type="Google" id="ProtNLM"/>
    </source>
</evidence>
<dbReference type="GO" id="GO:0020037">
    <property type="term" value="F:heme binding"/>
    <property type="evidence" value="ECO:0007669"/>
    <property type="project" value="InterPro"/>
</dbReference>
<dbReference type="CDD" id="cd11056">
    <property type="entry name" value="CYP6-like"/>
    <property type="match status" value="1"/>
</dbReference>
<dbReference type="InterPro" id="IPR001128">
    <property type="entry name" value="Cyt_P450"/>
</dbReference>
<dbReference type="FunFam" id="1.10.630.10:FF:000042">
    <property type="entry name" value="Cytochrome P450"/>
    <property type="match status" value="1"/>
</dbReference>
<evidence type="ECO:0000256" key="14">
    <source>
        <dbReference type="RuleBase" id="RU000461"/>
    </source>
</evidence>
<name>A0A9N9RYQ6_9DIPT</name>
<proteinExistence type="inferred from homology"/>
<dbReference type="PANTHER" id="PTHR24292:SF100">
    <property type="entry name" value="CYTOCHROME P450 6A16, ISOFORM B-RELATED"/>
    <property type="match status" value="1"/>
</dbReference>
<evidence type="ECO:0000256" key="8">
    <source>
        <dbReference type="ARBA" id="ARBA00022848"/>
    </source>
</evidence>
<dbReference type="GO" id="GO:0004497">
    <property type="term" value="F:monooxygenase activity"/>
    <property type="evidence" value="ECO:0007669"/>
    <property type="project" value="UniProtKB-KW"/>
</dbReference>
<evidence type="ECO:0000256" key="3">
    <source>
        <dbReference type="ARBA" id="ARBA00004406"/>
    </source>
</evidence>
<dbReference type="GO" id="GO:0016705">
    <property type="term" value="F:oxidoreductase activity, acting on paired donors, with incorporation or reduction of molecular oxygen"/>
    <property type="evidence" value="ECO:0007669"/>
    <property type="project" value="InterPro"/>
</dbReference>
<keyword evidence="10 13" id="KW-0408">Iron</keyword>
<evidence type="ECO:0000313" key="15">
    <source>
        <dbReference type="EMBL" id="CAG9806330.1"/>
    </source>
</evidence>
<dbReference type="OrthoDB" id="2789670at2759"/>
<evidence type="ECO:0000256" key="13">
    <source>
        <dbReference type="PIRSR" id="PIRSR602401-1"/>
    </source>
</evidence>
<dbReference type="AlphaFoldDB" id="A0A9N9RYQ6"/>
<dbReference type="Proteomes" id="UP001153620">
    <property type="component" value="Chromosome 3"/>
</dbReference>
<keyword evidence="12" id="KW-0472">Membrane</keyword>
<feature type="binding site" description="axial binding residue" evidence="13">
    <location>
        <position position="433"/>
    </location>
    <ligand>
        <name>heme</name>
        <dbReference type="ChEBI" id="CHEBI:30413"/>
    </ligand>
    <ligandPart>
        <name>Fe</name>
        <dbReference type="ChEBI" id="CHEBI:18248"/>
    </ligandPart>
</feature>
<dbReference type="Pfam" id="PF00067">
    <property type="entry name" value="p450"/>
    <property type="match status" value="1"/>
</dbReference>
<keyword evidence="8" id="KW-0492">Microsome</keyword>
<evidence type="ECO:0000256" key="5">
    <source>
        <dbReference type="ARBA" id="ARBA00022617"/>
    </source>
</evidence>
<sequence>MLIFIILLAFVIYIWLKSRFQFFDRLGFPFVEPKIPFGSLGKVGQTEHMSDFLRREYERFKEKSPAFGIFMLTKPCLVPTNIELIKDILVKQFDNFHQHGIDIDFRNDPLVNNLFFIDGQAWKDLRAKLSSTFTTGKIKMMFPIVSEIADRMIEYLMSHSNGRKELEMNEVYSSFTTEVIANVAFGLDIKCQGNPNNEFRRMAMDVFHPSGWENLKAIFRNSFPSVAAKLGIGFNTQRTIDFFTNIVRDNFEYREKNNIQRNDFFQLLINLKNKDGSLTFEEITANSFEFFVAGHETSSSVMTFCTYELALHQDIQDRLRAEIKEVLEKYDGEVTYDAIMEMKYLDMVFNETTRKHPVIDNQLRRSTRDYKIPNTDLVIPAGTQIIIPVIGINYDSKYYENPDVFDPERFTQENIKKRYPFAFIPFSEGPRICIGLRFGTMQAKLGLVKLLQNFKILPSDKTPNPMKYSPTAPFQSPDGGLWLKIEKLV</sequence>
<dbReference type="InterPro" id="IPR036396">
    <property type="entry name" value="Cyt_P450_sf"/>
</dbReference>
<dbReference type="Gene3D" id="1.10.630.10">
    <property type="entry name" value="Cytochrome P450"/>
    <property type="match status" value="1"/>
</dbReference>
<reference evidence="15" key="1">
    <citation type="submission" date="2022-01" db="EMBL/GenBank/DDBJ databases">
        <authorList>
            <person name="King R."/>
        </authorList>
    </citation>
    <scope>NUCLEOTIDE SEQUENCE</scope>
</reference>
<dbReference type="SUPFAM" id="SSF48264">
    <property type="entry name" value="Cytochrome P450"/>
    <property type="match status" value="1"/>
</dbReference>
<dbReference type="GO" id="GO:0005789">
    <property type="term" value="C:endoplasmic reticulum membrane"/>
    <property type="evidence" value="ECO:0007669"/>
    <property type="project" value="UniProtKB-SubCell"/>
</dbReference>
<evidence type="ECO:0000256" key="1">
    <source>
        <dbReference type="ARBA" id="ARBA00001971"/>
    </source>
</evidence>
<evidence type="ECO:0000256" key="10">
    <source>
        <dbReference type="ARBA" id="ARBA00023004"/>
    </source>
</evidence>